<feature type="transmembrane region" description="Helical" evidence="1">
    <location>
        <begin position="406"/>
        <end position="426"/>
    </location>
</feature>
<feature type="transmembrane region" description="Helical" evidence="1">
    <location>
        <begin position="524"/>
        <end position="549"/>
    </location>
</feature>
<keyword evidence="3" id="KW-1185">Reference proteome</keyword>
<protein>
    <submittedName>
        <fullName evidence="2">4-amino-4-deoxy-L-arabinose transferase</fullName>
    </submittedName>
</protein>
<reference evidence="2 3" key="1">
    <citation type="submission" date="2018-12" db="EMBL/GenBank/DDBJ databases">
        <authorList>
            <person name="Toschakov S.V."/>
        </authorList>
    </citation>
    <scope>NUCLEOTIDE SEQUENCE [LARGE SCALE GENOMIC DNA]</scope>
    <source>
        <strain evidence="2 3">GM2012</strain>
    </source>
</reference>
<evidence type="ECO:0000313" key="3">
    <source>
        <dbReference type="Proteomes" id="UP000280296"/>
    </source>
</evidence>
<comment type="caution">
    <text evidence="2">The sequence shown here is derived from an EMBL/GenBank/DDBJ whole genome shotgun (WGS) entry which is preliminary data.</text>
</comment>
<organism evidence="2 3">
    <name type="scientific">Tautonia sociabilis</name>
    <dbReference type="NCBI Taxonomy" id="2080755"/>
    <lineage>
        <taxon>Bacteria</taxon>
        <taxon>Pseudomonadati</taxon>
        <taxon>Planctomycetota</taxon>
        <taxon>Planctomycetia</taxon>
        <taxon>Isosphaerales</taxon>
        <taxon>Isosphaeraceae</taxon>
        <taxon>Tautonia</taxon>
    </lineage>
</organism>
<gene>
    <name evidence="2" type="ORF">TsocGM_17640</name>
</gene>
<name>A0A432MGM2_9BACT</name>
<keyword evidence="1" id="KW-0472">Membrane</keyword>
<dbReference type="Proteomes" id="UP000280296">
    <property type="component" value="Unassembled WGS sequence"/>
</dbReference>
<dbReference type="AlphaFoldDB" id="A0A432MGM2"/>
<feature type="transmembrane region" description="Helical" evidence="1">
    <location>
        <begin position="561"/>
        <end position="582"/>
    </location>
</feature>
<keyword evidence="1" id="KW-1133">Transmembrane helix</keyword>
<dbReference type="OrthoDB" id="230928at2"/>
<keyword evidence="2" id="KW-0808">Transferase</keyword>
<accession>A0A432MGM2</accession>
<dbReference type="GO" id="GO:0016740">
    <property type="term" value="F:transferase activity"/>
    <property type="evidence" value="ECO:0007669"/>
    <property type="project" value="UniProtKB-KW"/>
</dbReference>
<sequence length="739" mass="79339">MLWTILLNGPLLLGGYWAARDGFGQPRGAARWLAAAVISWAWVTLGMQTLGAVGLMTRGPLLGWSLLGAGLGWATGRIRREPSGEAFPSGDPRWQAEATVGLGLTLWVSALMGMRSLLLPVKVVSDGPIYHLWFAARWWKAGALELVAAPFGDNVVTYFPANGDLWLSWLMIGWGGDLLAKAGQAPFHAMTWLASYAMARQVGAGRSAAVIASGWMVTASPFLVFGFEANVDTILQAGYLAAAFFFLRYAMRDGGGEAIALGALAAGCCWGCKPTGLVLVPPILAAVGLAVLLRPIGPRAKLGHLAMLAALPMLTAGFWYVRNLWLSGNPLYPVQVELFGRTVLTGWYAPEVMKGSRYYIDPANWRAGVDILLQVLDPRMTPLWFGALAGLWALGRGRDGGRGRWAWAAAALAVLDAAIYWGVIPYRTQQRFLFPAVGLMAVPLALLLDRARGLRILGVALLAVHLLTPQAWPWAGAGEEEAVPWDLSPLIPNTMAGTLPLVAPGGAWRASASAALDAGRTAELAGLVLAVAGPPAVGAAAMLAAWAMGRAIRCSGAAGPRLAAGGGIAGVLVAAGLVAYPWGYPEPLRFFPAYPDYYRGWVALDRLAGPEGARIAYSGTNLPYYLLGPGMRNTVRYVNINAHPGWLLHDYHRQAVRRGQPNWPGDMPGWDREEQDPDAWLANLRAEGIELLVVARHNPGEPWPVERRWADERPGIFRLSYGGAPEDPLFRVYRVGPSP</sequence>
<evidence type="ECO:0000256" key="1">
    <source>
        <dbReference type="SAM" id="Phobius"/>
    </source>
</evidence>
<proteinExistence type="predicted"/>
<dbReference type="RefSeq" id="WP_148114882.1">
    <property type="nucleotide sequence ID" value="NZ_RYZH01000036.1"/>
</dbReference>
<feature type="transmembrane region" description="Helical" evidence="1">
    <location>
        <begin position="432"/>
        <end position="449"/>
    </location>
</feature>
<feature type="transmembrane region" description="Helical" evidence="1">
    <location>
        <begin position="233"/>
        <end position="251"/>
    </location>
</feature>
<feature type="transmembrane region" description="Helical" evidence="1">
    <location>
        <begin position="208"/>
        <end position="227"/>
    </location>
</feature>
<dbReference type="EMBL" id="RYZH01000036">
    <property type="protein sequence ID" value="RUL85842.1"/>
    <property type="molecule type" value="Genomic_DNA"/>
</dbReference>
<evidence type="ECO:0000313" key="2">
    <source>
        <dbReference type="EMBL" id="RUL85842.1"/>
    </source>
</evidence>
<reference evidence="2 3" key="2">
    <citation type="submission" date="2019-01" db="EMBL/GenBank/DDBJ databases">
        <title>Tautonia sociabilis, a novel thermotolerant planctomycete of Isosphaeraceae family, isolated from a 4000 m deep subterranean habitat.</title>
        <authorList>
            <person name="Kovaleva O.L."/>
            <person name="Elcheninov A.G."/>
            <person name="Van Heerden E."/>
            <person name="Toshchakov S.V."/>
            <person name="Novikov A."/>
            <person name="Bonch-Osmolovskaya E.A."/>
            <person name="Kublanov I.V."/>
        </authorList>
    </citation>
    <scope>NUCLEOTIDE SEQUENCE [LARGE SCALE GENOMIC DNA]</scope>
    <source>
        <strain evidence="2 3">GM2012</strain>
    </source>
</reference>
<keyword evidence="1" id="KW-0812">Transmembrane</keyword>
<feature type="transmembrane region" description="Helical" evidence="1">
    <location>
        <begin position="302"/>
        <end position="321"/>
    </location>
</feature>